<evidence type="ECO:0000313" key="14">
    <source>
        <dbReference type="Proteomes" id="UP000886595"/>
    </source>
</evidence>
<protein>
    <recommendedName>
        <fullName evidence="4">RING-type E3 ubiquitin transferase</fullName>
        <ecNumber evidence="4">2.3.2.27</ecNumber>
    </recommendedName>
</protein>
<sequence>MQVFSTKSNIPQKLITDPNLLLFPTLNQSFHLCPKINLSGLSSSCLFFFPFSFRPKTSSSSSSSVNVTMKTLNLLLLIFFFSSVFFSSFPVLAAFSELGYSTVYAESTGTIGGEYEPEPSPKISYDRLTEVRRNCKSVLSSASELNIDPISRDLRKSKKNLSFRNGDWSQLPAGDSPILPFDTTNITSSKPLNLVSFRVTDLDLPHRTKRYVGVNGVLLLAITTFSDLTSRGGVREFELWPSHTQLKIAFQGVYVENDNDQERVLCMLGETMLPSRETNSPSDHPWRWVKEHDAPPLLQDDQIRLILRYPKTFTLTKRVIQGEVKSLNQKPNLKYFDKISISSQLSKSVQYSFVSDELVSKACDKNSTISGIDVYKGKGFCDLLRRVASNAPLTVLPNWKCNGTQAFCGKLGPFGSNGDGGFKGVSLYMQNIHCQEADDDNAVAKVSAVFRAVRPDENLYLSGRRSALDNMTVTAEGVWKASSGELCMVACRRGQADLCNARVCLYIPTTFSIRQRSILVGRFSCLIKDKNLSPSFSPLSFEKLVDPMDMQNYFQSTVTHPFYSYSKTDEAGGILERNQEFSFGTIIKKSVMKFPKLEDSEDSLSSLSLLAEDLTFHTPAFTDKKTLGTNFGMDVLSLGPLFGLFWRSSNDSIQEQTTPYRTKDQYTEKQLLLNVSAQISLTGGEAFGNFSKIYLEGLYDEHTGRMYLVGCRDVRASWEVLSASGDLEDGLDCLMDVVVSYPPIKSRWLADPTAKVSISSRRPDDDPLYFKPLKLKTTPVFYRRQREDILSRAGVEGILRVLTLTFSIGCITSQLFYIRTKTDLVPFLSLVMLGVQALGYSLPLITGAEALFKRKAASGTAYETPSYDLQRSQWFNVIDYTVKLLVMVCFLLTLRLCQKVWKSRVRLVTRTPQEPYRVPSDKRVLLVSLFLHALGYILALVLHPARTQVYGGYTPAATNWWQTETEEYIGLVQDFFLLPQVIANFIWQIDSKQPLRKLYYLGITLVRLFPHVYDYLIGSVPDPYFIGEEHEFVNPNLDFFSKFGDVAIPVTAVLLAVIVFVQQRWDYDKLSQALSFGRFRILPSRSVKYERVKSESEMVSGVSVNGNHSDNEE</sequence>
<evidence type="ECO:0000256" key="7">
    <source>
        <dbReference type="ARBA" id="ARBA00022786"/>
    </source>
</evidence>
<comment type="subcellular location">
    <subcellularLocation>
        <location evidence="2">Endomembrane system</location>
        <topology evidence="2">Multi-pass membrane protein</topology>
    </subcellularLocation>
</comment>
<comment type="pathway">
    <text evidence="3">Protein modification; protein ubiquitination.</text>
</comment>
<accession>A0A8X7V796</accession>
<evidence type="ECO:0000256" key="9">
    <source>
        <dbReference type="ARBA" id="ARBA00023136"/>
    </source>
</evidence>
<feature type="transmembrane region" description="Helical" evidence="10">
    <location>
        <begin position="924"/>
        <end position="945"/>
    </location>
</feature>
<keyword evidence="14" id="KW-1185">Reference proteome</keyword>
<evidence type="ECO:0000256" key="4">
    <source>
        <dbReference type="ARBA" id="ARBA00012483"/>
    </source>
</evidence>
<dbReference type="GO" id="GO:0061630">
    <property type="term" value="F:ubiquitin protein ligase activity"/>
    <property type="evidence" value="ECO:0007669"/>
    <property type="project" value="UniProtKB-EC"/>
</dbReference>
<evidence type="ECO:0000256" key="5">
    <source>
        <dbReference type="ARBA" id="ARBA00022679"/>
    </source>
</evidence>
<reference evidence="13 14" key="1">
    <citation type="submission" date="2020-02" db="EMBL/GenBank/DDBJ databases">
        <authorList>
            <person name="Ma Q."/>
            <person name="Huang Y."/>
            <person name="Song X."/>
            <person name="Pei D."/>
        </authorList>
    </citation>
    <scope>NUCLEOTIDE SEQUENCE [LARGE SCALE GENOMIC DNA]</scope>
    <source>
        <strain evidence="13">Sxm20200214</strain>
        <tissue evidence="13">Leaf</tissue>
    </source>
</reference>
<evidence type="ECO:0000256" key="8">
    <source>
        <dbReference type="ARBA" id="ARBA00022989"/>
    </source>
</evidence>
<dbReference type="OrthoDB" id="618601at2759"/>
<evidence type="ECO:0000256" key="10">
    <source>
        <dbReference type="SAM" id="Phobius"/>
    </source>
</evidence>
<evidence type="ECO:0000256" key="3">
    <source>
        <dbReference type="ARBA" id="ARBA00004906"/>
    </source>
</evidence>
<dbReference type="Proteomes" id="UP000886595">
    <property type="component" value="Unassembled WGS sequence"/>
</dbReference>
<proteinExistence type="predicted"/>
<feature type="domain" description="DUF2921" evidence="12">
    <location>
        <begin position="359"/>
        <end position="540"/>
    </location>
</feature>
<dbReference type="PANTHER" id="PTHR33389">
    <property type="entry name" value="FAMILY PROTEIN, PUTATIVE (DUF2921)-RELATED"/>
    <property type="match status" value="1"/>
</dbReference>
<dbReference type="Pfam" id="PF25333">
    <property type="entry name" value="DUF2921_N"/>
    <property type="match status" value="3"/>
</dbReference>
<feature type="domain" description="DUF2921" evidence="12">
    <location>
        <begin position="579"/>
        <end position="773"/>
    </location>
</feature>
<dbReference type="InterPro" id="IPR057425">
    <property type="entry name" value="DUF2921_N"/>
</dbReference>
<dbReference type="GO" id="GO:0012505">
    <property type="term" value="C:endomembrane system"/>
    <property type="evidence" value="ECO:0007669"/>
    <property type="project" value="UniProtKB-SubCell"/>
</dbReference>
<feature type="domain" description="DUF2921" evidence="12">
    <location>
        <begin position="131"/>
        <end position="340"/>
    </location>
</feature>
<feature type="transmembrane region" description="Helical" evidence="10">
    <location>
        <begin position="797"/>
        <end position="817"/>
    </location>
</feature>
<feature type="transmembrane region" description="Helical" evidence="10">
    <location>
        <begin position="1039"/>
        <end position="1061"/>
    </location>
</feature>
<dbReference type="InterPro" id="IPR021319">
    <property type="entry name" value="DUF2921"/>
</dbReference>
<evidence type="ECO:0000259" key="11">
    <source>
        <dbReference type="Pfam" id="PF11145"/>
    </source>
</evidence>
<name>A0A8X7V796_BRACI</name>
<comment type="caution">
    <text evidence="13">The sequence shown here is derived from an EMBL/GenBank/DDBJ whole genome shotgun (WGS) entry which is preliminary data.</text>
</comment>
<evidence type="ECO:0000259" key="12">
    <source>
        <dbReference type="Pfam" id="PF25333"/>
    </source>
</evidence>
<keyword evidence="6 10" id="KW-0812">Transmembrane</keyword>
<feature type="domain" description="SWEET-like" evidence="11">
    <location>
        <begin position="785"/>
        <end position="1068"/>
    </location>
</feature>
<keyword evidence="5" id="KW-0808">Transferase</keyword>
<dbReference type="EC" id="2.3.2.27" evidence="4"/>
<evidence type="ECO:0000256" key="2">
    <source>
        <dbReference type="ARBA" id="ARBA00004127"/>
    </source>
</evidence>
<organism evidence="13 14">
    <name type="scientific">Brassica carinata</name>
    <name type="common">Ethiopian mustard</name>
    <name type="synonym">Abyssinian cabbage</name>
    <dbReference type="NCBI Taxonomy" id="52824"/>
    <lineage>
        <taxon>Eukaryota</taxon>
        <taxon>Viridiplantae</taxon>
        <taxon>Streptophyta</taxon>
        <taxon>Embryophyta</taxon>
        <taxon>Tracheophyta</taxon>
        <taxon>Spermatophyta</taxon>
        <taxon>Magnoliopsida</taxon>
        <taxon>eudicotyledons</taxon>
        <taxon>Gunneridae</taxon>
        <taxon>Pentapetalae</taxon>
        <taxon>rosids</taxon>
        <taxon>malvids</taxon>
        <taxon>Brassicales</taxon>
        <taxon>Brassicaceae</taxon>
        <taxon>Brassiceae</taxon>
        <taxon>Brassica</taxon>
    </lineage>
</organism>
<evidence type="ECO:0000313" key="13">
    <source>
        <dbReference type="EMBL" id="KAG2304742.1"/>
    </source>
</evidence>
<evidence type="ECO:0000256" key="1">
    <source>
        <dbReference type="ARBA" id="ARBA00000900"/>
    </source>
</evidence>
<keyword evidence="7" id="KW-0833">Ubl conjugation pathway</keyword>
<keyword evidence="8 10" id="KW-1133">Transmembrane helix</keyword>
<dbReference type="Pfam" id="PF11145">
    <property type="entry name" value="DUF2921"/>
    <property type="match status" value="1"/>
</dbReference>
<dbReference type="EMBL" id="JAAMPC010000007">
    <property type="protein sequence ID" value="KAG2304742.1"/>
    <property type="molecule type" value="Genomic_DNA"/>
</dbReference>
<dbReference type="PANTHER" id="PTHR33389:SF4">
    <property type="entry name" value="PII, URIDYLYLTRANSFERASE (DUF2921)"/>
    <property type="match status" value="1"/>
</dbReference>
<comment type="catalytic activity">
    <reaction evidence="1">
        <text>S-ubiquitinyl-[E2 ubiquitin-conjugating enzyme]-L-cysteine + [acceptor protein]-L-lysine = [E2 ubiquitin-conjugating enzyme]-L-cysteine + N(6)-ubiquitinyl-[acceptor protein]-L-lysine.</text>
        <dbReference type="EC" id="2.3.2.27"/>
    </reaction>
</comment>
<feature type="transmembrane region" description="Helical" evidence="10">
    <location>
        <begin position="877"/>
        <end position="897"/>
    </location>
</feature>
<dbReference type="AlphaFoldDB" id="A0A8X7V796"/>
<evidence type="ECO:0000256" key="6">
    <source>
        <dbReference type="ARBA" id="ARBA00022692"/>
    </source>
</evidence>
<feature type="transmembrane region" description="Helical" evidence="10">
    <location>
        <begin position="824"/>
        <end position="845"/>
    </location>
</feature>
<keyword evidence="9 10" id="KW-0472">Membrane</keyword>
<gene>
    <name evidence="13" type="ORF">Bca52824_033393</name>
</gene>
<feature type="transmembrane region" description="Helical" evidence="10">
    <location>
        <begin position="74"/>
        <end position="95"/>
    </location>
</feature>